<dbReference type="Pfam" id="PF00015">
    <property type="entry name" value="MCPsignal"/>
    <property type="match status" value="1"/>
</dbReference>
<dbReference type="InterPro" id="IPR004090">
    <property type="entry name" value="Chemotax_Me-accpt_rcpt"/>
</dbReference>
<sequence>MRIRSKFILPITCLVVVSVVIALIAVNMTVKGLVTQQEESFVSYANEVLSTTAKARKETIYRGIDESGKEALDMASIFSEIPDVQTAYRLAGLGNMDDENDHEMQMAREQLRKVMAPYIAGYKKQTGNPTLNVHFHTPNGRSLVRLWRDGWQTVRNGKKIDISDDLTTFRKTVLLINDGDHKPLSGIEIGRSGFAIRGLSAVSNHSGDHLGSCEVLVSFGDVLEANHVNNDYQIAVYMLSDLLPIATKLQDPKKNPVLDDKYVFTSSTDKNITDSVLTSALLDSGRNQESQKAVGNQFVSTFPITDFSGKTVGVAALVYDMSKLTSLIAGVHESGTKSMSSINWSFGAGALVLVMILFATIFYVTRIVIGPLQMAVDAAQRIALGDLSESIDYQSKDEVGVLSDAINKMTDSLKIKAEEATQIAQGNLQVQVLVASDQDTMGKAFQNMVVNLNEVLGEVHRASDQIDSGSVQVSDTAQTLSQGATESAASLEEISSSMNEIGSQTQQSAENAGAASTLATGAQDAARAGSERMGEMVAAMTEINVAGQNISKIIKVIDEIAFQTNLLALNAAVEAARAGQHGKGFAVVAEEVRNLAARSAKAAEETAQLIEGSVEKTKNGAEIAEKTSEALDGIVTSITKVTDLVAEIAVASNEQAQGISQINQGLGQIDSAVQQSTATAEESAASAEELSSQSAHLKHMLSRFTLTGISQNVSPAPKVKPQLKTTPAAVPSHTTQSGWGAMEVPAGKLEIKLDDDEFGKF</sequence>
<organism evidence="10 11">
    <name type="scientific">Desulfuromusa kysingii</name>
    <dbReference type="NCBI Taxonomy" id="37625"/>
    <lineage>
        <taxon>Bacteria</taxon>
        <taxon>Pseudomonadati</taxon>
        <taxon>Thermodesulfobacteriota</taxon>
        <taxon>Desulfuromonadia</taxon>
        <taxon>Desulfuromonadales</taxon>
        <taxon>Geopsychrobacteraceae</taxon>
        <taxon>Desulfuromusa</taxon>
    </lineage>
</organism>
<dbReference type="GO" id="GO:0007165">
    <property type="term" value="P:signal transduction"/>
    <property type="evidence" value="ECO:0007669"/>
    <property type="project" value="UniProtKB-KW"/>
</dbReference>
<protein>
    <submittedName>
        <fullName evidence="10">Methyl-accepting chemotaxis protein</fullName>
    </submittedName>
</protein>
<keyword evidence="6" id="KW-1133">Transmembrane helix</keyword>
<evidence type="ECO:0000256" key="6">
    <source>
        <dbReference type="SAM" id="Phobius"/>
    </source>
</evidence>
<reference evidence="10 11" key="1">
    <citation type="submission" date="2016-10" db="EMBL/GenBank/DDBJ databases">
        <authorList>
            <person name="de Groot N.N."/>
        </authorList>
    </citation>
    <scope>NUCLEOTIDE SEQUENCE [LARGE SCALE GENOMIC DNA]</scope>
    <source>
        <strain evidence="10 11">DSM 7343</strain>
    </source>
</reference>
<evidence type="ECO:0000256" key="1">
    <source>
        <dbReference type="ARBA" id="ARBA00004370"/>
    </source>
</evidence>
<evidence type="ECO:0000256" key="2">
    <source>
        <dbReference type="ARBA" id="ARBA00022500"/>
    </source>
</evidence>
<dbReference type="Gene3D" id="1.10.287.950">
    <property type="entry name" value="Methyl-accepting chemotaxis protein"/>
    <property type="match status" value="1"/>
</dbReference>
<dbReference type="SMART" id="SM00283">
    <property type="entry name" value="MA"/>
    <property type="match status" value="1"/>
</dbReference>
<dbReference type="InterPro" id="IPR000727">
    <property type="entry name" value="T_SNARE_dom"/>
</dbReference>
<evidence type="ECO:0000256" key="3">
    <source>
        <dbReference type="ARBA" id="ARBA00029447"/>
    </source>
</evidence>
<name>A0A1H4C1T9_9BACT</name>
<dbReference type="PANTHER" id="PTHR43531">
    <property type="entry name" value="PROTEIN ICFG"/>
    <property type="match status" value="1"/>
</dbReference>
<gene>
    <name evidence="10" type="ORF">SAMN05660420_02391</name>
</gene>
<dbReference type="STRING" id="37625.SAMN05660420_02391"/>
<dbReference type="GO" id="GO:0004888">
    <property type="term" value="F:transmembrane signaling receptor activity"/>
    <property type="evidence" value="ECO:0007669"/>
    <property type="project" value="InterPro"/>
</dbReference>
<dbReference type="PROSITE" id="PS50111">
    <property type="entry name" value="CHEMOTAXIS_TRANSDUC_2"/>
    <property type="match status" value="1"/>
</dbReference>
<dbReference type="PRINTS" id="PR00260">
    <property type="entry name" value="CHEMTRNSDUCR"/>
</dbReference>
<feature type="transmembrane region" description="Helical" evidence="6">
    <location>
        <begin position="344"/>
        <end position="364"/>
    </location>
</feature>
<feature type="domain" description="HAMP" evidence="9">
    <location>
        <begin position="366"/>
        <end position="418"/>
    </location>
</feature>
<evidence type="ECO:0000259" key="9">
    <source>
        <dbReference type="PROSITE" id="PS50885"/>
    </source>
</evidence>
<dbReference type="InterPro" id="IPR004089">
    <property type="entry name" value="MCPsignal_dom"/>
</dbReference>
<dbReference type="GO" id="GO:0006935">
    <property type="term" value="P:chemotaxis"/>
    <property type="evidence" value="ECO:0007669"/>
    <property type="project" value="UniProtKB-KW"/>
</dbReference>
<keyword evidence="2" id="KW-0145">Chemotaxis</keyword>
<dbReference type="Proteomes" id="UP000199409">
    <property type="component" value="Unassembled WGS sequence"/>
</dbReference>
<feature type="region of interest" description="Disordered" evidence="5">
    <location>
        <begin position="715"/>
        <end position="740"/>
    </location>
</feature>
<dbReference type="PROSITE" id="PS50192">
    <property type="entry name" value="T_SNARE"/>
    <property type="match status" value="1"/>
</dbReference>
<keyword evidence="11" id="KW-1185">Reference proteome</keyword>
<comment type="subcellular location">
    <subcellularLocation>
        <location evidence="1">Membrane</location>
    </subcellularLocation>
</comment>
<dbReference type="InterPro" id="IPR051310">
    <property type="entry name" value="MCP_chemotaxis"/>
</dbReference>
<evidence type="ECO:0000259" key="8">
    <source>
        <dbReference type="PROSITE" id="PS50192"/>
    </source>
</evidence>
<feature type="transmembrane region" description="Helical" evidence="6">
    <location>
        <begin position="7"/>
        <end position="30"/>
    </location>
</feature>
<evidence type="ECO:0000313" key="11">
    <source>
        <dbReference type="Proteomes" id="UP000199409"/>
    </source>
</evidence>
<evidence type="ECO:0000259" key="7">
    <source>
        <dbReference type="PROSITE" id="PS50111"/>
    </source>
</evidence>
<dbReference type="CDD" id="cd11386">
    <property type="entry name" value="MCP_signal"/>
    <property type="match status" value="1"/>
</dbReference>
<dbReference type="GO" id="GO:0005886">
    <property type="term" value="C:plasma membrane"/>
    <property type="evidence" value="ECO:0007669"/>
    <property type="project" value="TreeGrafter"/>
</dbReference>
<dbReference type="PANTHER" id="PTHR43531:SF11">
    <property type="entry name" value="METHYL-ACCEPTING CHEMOTAXIS PROTEIN 3"/>
    <property type="match status" value="1"/>
</dbReference>
<dbReference type="Pfam" id="PF00672">
    <property type="entry name" value="HAMP"/>
    <property type="match status" value="1"/>
</dbReference>
<accession>A0A1H4C1T9</accession>
<evidence type="ECO:0000256" key="4">
    <source>
        <dbReference type="PROSITE-ProRule" id="PRU00284"/>
    </source>
</evidence>
<feature type="domain" description="T-SNARE coiled-coil homology" evidence="8">
    <location>
        <begin position="621"/>
        <end position="683"/>
    </location>
</feature>
<evidence type="ECO:0000313" key="10">
    <source>
        <dbReference type="EMBL" id="SEA54415.1"/>
    </source>
</evidence>
<proteinExistence type="inferred from homology"/>
<comment type="similarity">
    <text evidence="3">Belongs to the methyl-accepting chemotaxis (MCP) protein family.</text>
</comment>
<keyword evidence="6" id="KW-0812">Transmembrane</keyword>
<evidence type="ECO:0000256" key="5">
    <source>
        <dbReference type="SAM" id="MobiDB-lite"/>
    </source>
</evidence>
<dbReference type="AlphaFoldDB" id="A0A1H4C1T9"/>
<dbReference type="SMART" id="SM00304">
    <property type="entry name" value="HAMP"/>
    <property type="match status" value="1"/>
</dbReference>
<feature type="compositionally biased region" description="Polar residues" evidence="5">
    <location>
        <begin position="500"/>
        <end position="510"/>
    </location>
</feature>
<dbReference type="CDD" id="cd06225">
    <property type="entry name" value="HAMP"/>
    <property type="match status" value="1"/>
</dbReference>
<feature type="region of interest" description="Disordered" evidence="5">
    <location>
        <begin position="500"/>
        <end position="527"/>
    </location>
</feature>
<dbReference type="InterPro" id="IPR003660">
    <property type="entry name" value="HAMP_dom"/>
</dbReference>
<keyword evidence="6" id="KW-0472">Membrane</keyword>
<dbReference type="Gene3D" id="6.10.340.10">
    <property type="match status" value="1"/>
</dbReference>
<feature type="domain" description="Methyl-accepting transducer" evidence="7">
    <location>
        <begin position="462"/>
        <end position="691"/>
    </location>
</feature>
<keyword evidence="4" id="KW-0807">Transducer</keyword>
<dbReference type="SUPFAM" id="SSF58104">
    <property type="entry name" value="Methyl-accepting chemotaxis protein (MCP) signaling domain"/>
    <property type="match status" value="1"/>
</dbReference>
<dbReference type="EMBL" id="FNQN01000007">
    <property type="protein sequence ID" value="SEA54415.1"/>
    <property type="molecule type" value="Genomic_DNA"/>
</dbReference>
<dbReference type="FunFam" id="1.10.287.950:FF:000001">
    <property type="entry name" value="Methyl-accepting chemotaxis sensory transducer"/>
    <property type="match status" value="1"/>
</dbReference>
<dbReference type="PROSITE" id="PS50885">
    <property type="entry name" value="HAMP"/>
    <property type="match status" value="1"/>
</dbReference>